<keyword evidence="1" id="KW-1133">Transmembrane helix</keyword>
<accession>A0A097QR05</accession>
<keyword evidence="1" id="KW-0812">Transmembrane</keyword>
<dbReference type="OrthoDB" id="101256at2157"/>
<dbReference type="KEGG" id="teu:TEU_00290"/>
<dbReference type="STRING" id="1505907.TEU_00290"/>
<keyword evidence="1" id="KW-0472">Membrane</keyword>
<evidence type="ECO:0008006" key="4">
    <source>
        <dbReference type="Google" id="ProtNLM"/>
    </source>
</evidence>
<gene>
    <name evidence="2" type="ORF">TEU_00290</name>
</gene>
<organism evidence="2 3">
    <name type="scientific">Thermococcus eurythermalis</name>
    <dbReference type="NCBI Taxonomy" id="1505907"/>
    <lineage>
        <taxon>Archaea</taxon>
        <taxon>Methanobacteriati</taxon>
        <taxon>Methanobacteriota</taxon>
        <taxon>Thermococci</taxon>
        <taxon>Thermococcales</taxon>
        <taxon>Thermococcaceae</taxon>
        <taxon>Thermococcus</taxon>
    </lineage>
</organism>
<sequence length="131" mass="14546">MVRVMEDKKALLPALLAVMALGWVVGWATSSEKSEYAIVAFAFGAVFINIYFSHLEKRGIVLEDERTLRINEIASRRTLQVTSMGLAVALLALSGKTSNPKMEGAFIAVGLVLAVMLMLHLLFRHYYSRVM</sequence>
<reference evidence="2 3" key="1">
    <citation type="journal article" date="2015" name="Int. J. Syst. Evol. Microbiol.">
        <title>Thermococcus eurythermalis sp. nov., a conditional piezophilic hyperthermophilic archaeon with a wide temperature range isolated from an oil-immersed chimney in the Guaymas Basin.</title>
        <authorList>
            <person name="Zhao W."/>
            <person name="Zeng X."/>
            <person name="Xiao X."/>
        </authorList>
    </citation>
    <scope>NUCLEOTIDE SEQUENCE [LARGE SCALE GENOMIC DNA]</scope>
    <source>
        <strain evidence="2 3">A501</strain>
    </source>
</reference>
<proteinExistence type="predicted"/>
<protein>
    <recommendedName>
        <fullName evidence="4">DUF2178 domain-containing protein</fullName>
    </recommendedName>
</protein>
<feature type="transmembrane region" description="Helical" evidence="1">
    <location>
        <begin position="36"/>
        <end position="53"/>
    </location>
</feature>
<dbReference type="Pfam" id="PF09946">
    <property type="entry name" value="DUF2178"/>
    <property type="match status" value="1"/>
</dbReference>
<dbReference type="Proteomes" id="UP000029980">
    <property type="component" value="Chromosome"/>
</dbReference>
<keyword evidence="3" id="KW-1185">Reference proteome</keyword>
<feature type="transmembrane region" description="Helical" evidence="1">
    <location>
        <begin position="74"/>
        <end position="93"/>
    </location>
</feature>
<dbReference type="HOGENOM" id="CLU_145189_0_0_2"/>
<name>A0A097QR05_9EURY</name>
<dbReference type="InterPro" id="IPR019235">
    <property type="entry name" value="DUF2178_TM"/>
</dbReference>
<dbReference type="EMBL" id="CP008887">
    <property type="protein sequence ID" value="AIU68895.1"/>
    <property type="molecule type" value="Genomic_DNA"/>
</dbReference>
<evidence type="ECO:0000313" key="2">
    <source>
        <dbReference type="EMBL" id="AIU68895.1"/>
    </source>
</evidence>
<dbReference type="AlphaFoldDB" id="A0A097QR05"/>
<evidence type="ECO:0000256" key="1">
    <source>
        <dbReference type="SAM" id="Phobius"/>
    </source>
</evidence>
<evidence type="ECO:0000313" key="3">
    <source>
        <dbReference type="Proteomes" id="UP000029980"/>
    </source>
</evidence>
<feature type="transmembrane region" description="Helical" evidence="1">
    <location>
        <begin position="105"/>
        <end position="123"/>
    </location>
</feature>